<dbReference type="AlphaFoldDB" id="A0A382Y7W2"/>
<protein>
    <submittedName>
        <fullName evidence="1">Uncharacterized protein</fullName>
    </submittedName>
</protein>
<evidence type="ECO:0000313" key="1">
    <source>
        <dbReference type="EMBL" id="SVD79412.1"/>
    </source>
</evidence>
<accession>A0A382Y7W2</accession>
<proteinExistence type="predicted"/>
<reference evidence="1" key="1">
    <citation type="submission" date="2018-05" db="EMBL/GenBank/DDBJ databases">
        <authorList>
            <person name="Lanie J.A."/>
            <person name="Ng W.-L."/>
            <person name="Kazmierczak K.M."/>
            <person name="Andrzejewski T.M."/>
            <person name="Davidsen T.M."/>
            <person name="Wayne K.J."/>
            <person name="Tettelin H."/>
            <person name="Glass J.I."/>
            <person name="Rusch D."/>
            <person name="Podicherti R."/>
            <person name="Tsui H.-C.T."/>
            <person name="Winkler M.E."/>
        </authorList>
    </citation>
    <scope>NUCLEOTIDE SEQUENCE</scope>
</reference>
<name>A0A382Y7W2_9ZZZZ</name>
<sequence>MTKPARGISVFFFPVFLAALPAFAESPADALAPLVTRLQKGGQSSYSYALRQYNRVESSRRLDVFGRYEVHKGLLKALRGQVDKDLLAVTRGLLKKRTASVYPSQVIALKAFSGSVGGGVSRADVVGLYTEGTRSKDRGLQTWSVRLLVDSG</sequence>
<dbReference type="EMBL" id="UINC01173684">
    <property type="protein sequence ID" value="SVD79412.1"/>
    <property type="molecule type" value="Genomic_DNA"/>
</dbReference>
<organism evidence="1">
    <name type="scientific">marine metagenome</name>
    <dbReference type="NCBI Taxonomy" id="408172"/>
    <lineage>
        <taxon>unclassified sequences</taxon>
        <taxon>metagenomes</taxon>
        <taxon>ecological metagenomes</taxon>
    </lineage>
</organism>
<gene>
    <name evidence="1" type="ORF">METZ01_LOCUS432266</name>
</gene>
<feature type="non-terminal residue" evidence="1">
    <location>
        <position position="152"/>
    </location>
</feature>